<evidence type="ECO:0000256" key="2">
    <source>
        <dbReference type="HAMAP-Rule" id="MF_00518"/>
    </source>
</evidence>
<keyword evidence="2 3" id="KW-0378">Hydrolase</keyword>
<accession>A0ABS2WRI4</accession>
<comment type="similarity">
    <text evidence="1 2">Belongs to the DTD family.</text>
</comment>
<comment type="subunit">
    <text evidence="2">Homodimer.</text>
</comment>
<dbReference type="Gene3D" id="3.50.80.10">
    <property type="entry name" value="D-tyrosyl-tRNA(Tyr) deacylase"/>
    <property type="match status" value="1"/>
</dbReference>
<keyword evidence="2" id="KW-0694">RNA-binding</keyword>
<comment type="subcellular location">
    <subcellularLocation>
        <location evidence="2">Cytoplasm</location>
    </subcellularLocation>
</comment>
<dbReference type="EMBL" id="JAFHKK010000010">
    <property type="protein sequence ID" value="MBN2964286.1"/>
    <property type="molecule type" value="Genomic_DNA"/>
</dbReference>
<keyword evidence="2" id="KW-0820">tRNA-binding</keyword>
<evidence type="ECO:0000313" key="3">
    <source>
        <dbReference type="EMBL" id="MBN2964286.1"/>
    </source>
</evidence>
<comment type="catalytic activity">
    <reaction evidence="2">
        <text>glycyl-tRNA(Ala) + H2O = tRNA(Ala) + glycine + H(+)</text>
        <dbReference type="Rhea" id="RHEA:53744"/>
        <dbReference type="Rhea" id="RHEA-COMP:9657"/>
        <dbReference type="Rhea" id="RHEA-COMP:13640"/>
        <dbReference type="ChEBI" id="CHEBI:15377"/>
        <dbReference type="ChEBI" id="CHEBI:15378"/>
        <dbReference type="ChEBI" id="CHEBI:57305"/>
        <dbReference type="ChEBI" id="CHEBI:78442"/>
        <dbReference type="ChEBI" id="CHEBI:78522"/>
    </reaction>
</comment>
<keyword evidence="2" id="KW-0963">Cytoplasm</keyword>
<evidence type="ECO:0000256" key="1">
    <source>
        <dbReference type="ARBA" id="ARBA00009673"/>
    </source>
</evidence>
<protein>
    <recommendedName>
        <fullName evidence="2">D-aminoacyl-tRNA deacylase</fullName>
        <shortName evidence="2">DTD</shortName>
        <ecNumber evidence="2">3.1.1.96</ecNumber>
    </recommendedName>
    <alternativeName>
        <fullName evidence="2">Gly-tRNA(Ala) deacylase</fullName>
        <ecNumber evidence="2">3.1.1.-</ecNumber>
    </alternativeName>
</protein>
<name>A0ABS2WRI4_9BACT</name>
<organism evidence="3 4">
    <name type="scientific">Sulfurospirillum tamanense</name>
    <dbReference type="NCBI Taxonomy" id="2813362"/>
    <lineage>
        <taxon>Bacteria</taxon>
        <taxon>Pseudomonadati</taxon>
        <taxon>Campylobacterota</taxon>
        <taxon>Epsilonproteobacteria</taxon>
        <taxon>Campylobacterales</taxon>
        <taxon>Sulfurospirillaceae</taxon>
        <taxon>Sulfurospirillum</taxon>
    </lineage>
</organism>
<dbReference type="PANTHER" id="PTHR10472">
    <property type="entry name" value="D-TYROSYL-TRNA TYR DEACYLASE"/>
    <property type="match status" value="1"/>
</dbReference>
<keyword evidence="4" id="KW-1185">Reference proteome</keyword>
<comment type="domain">
    <text evidence="2">A Gly-cisPro motif from one monomer fits into the active site of the other monomer to allow specific chiral rejection of L-amino acids.</text>
</comment>
<dbReference type="Proteomes" id="UP000703590">
    <property type="component" value="Unassembled WGS sequence"/>
</dbReference>
<proteinExistence type="inferred from homology"/>
<reference evidence="3" key="2">
    <citation type="submission" date="2021-02" db="EMBL/GenBank/DDBJ databases">
        <authorList>
            <person name="Merkel A.Y."/>
        </authorList>
    </citation>
    <scope>NUCLEOTIDE SEQUENCE</scope>
    <source>
        <strain evidence="3">T05b</strain>
    </source>
</reference>
<gene>
    <name evidence="2" type="primary">dtd</name>
    <name evidence="3" type="ORF">JWV37_05810</name>
</gene>
<dbReference type="EC" id="3.1.1.-" evidence="2"/>
<dbReference type="NCBIfam" id="TIGR00256">
    <property type="entry name" value="D-aminoacyl-tRNA deacylase"/>
    <property type="match status" value="1"/>
</dbReference>
<dbReference type="PANTHER" id="PTHR10472:SF5">
    <property type="entry name" value="D-AMINOACYL-TRNA DEACYLASE 1"/>
    <property type="match status" value="1"/>
</dbReference>
<dbReference type="GO" id="GO:0051499">
    <property type="term" value="F:D-aminoacyl-tRNA deacylase activity"/>
    <property type="evidence" value="ECO:0007669"/>
    <property type="project" value="UniProtKB-EC"/>
</dbReference>
<comment type="function">
    <text evidence="2">An aminoacyl-tRNA editing enzyme that deacylates mischarged D-aminoacyl-tRNAs. Also deacylates mischarged glycyl-tRNA(Ala), protecting cells against glycine mischarging by AlaRS. Acts via tRNA-based rather than protein-based catalysis; rejects L-amino acids rather than detecting D-amino acids in the active site. By recycling D-aminoacyl-tRNA to D-amino acids and free tRNA molecules, this enzyme counteracts the toxicity associated with the formation of D-aminoacyl-tRNA entities in vivo and helps enforce protein L-homochirality.</text>
</comment>
<dbReference type="EC" id="3.1.1.96" evidence="2"/>
<dbReference type="InterPro" id="IPR003732">
    <property type="entry name" value="Daa-tRNA_deacyls_DTD"/>
</dbReference>
<dbReference type="Pfam" id="PF02580">
    <property type="entry name" value="Tyr_Deacylase"/>
    <property type="match status" value="1"/>
</dbReference>
<dbReference type="SUPFAM" id="SSF69500">
    <property type="entry name" value="DTD-like"/>
    <property type="match status" value="1"/>
</dbReference>
<dbReference type="RefSeq" id="WP_205458836.1">
    <property type="nucleotide sequence ID" value="NZ_JAFHKK010000010.1"/>
</dbReference>
<dbReference type="InterPro" id="IPR023509">
    <property type="entry name" value="DTD-like_sf"/>
</dbReference>
<reference evidence="3" key="1">
    <citation type="submission" date="2021-02" db="EMBL/GenBank/DDBJ databases">
        <title>Sulfurospirillum tamanensis sp. nov.</title>
        <authorList>
            <person name="Frolova A."/>
            <person name="Merkel A."/>
            <person name="Slobodkin A."/>
        </authorList>
    </citation>
    <scope>NUCLEOTIDE SEQUENCE</scope>
    <source>
        <strain evidence="3">T05b</strain>
    </source>
</reference>
<dbReference type="HAMAP" id="MF_00518">
    <property type="entry name" value="Deacylase_Dtd"/>
    <property type="match status" value="1"/>
</dbReference>
<evidence type="ECO:0000313" key="4">
    <source>
        <dbReference type="Proteomes" id="UP000703590"/>
    </source>
</evidence>
<comment type="catalytic activity">
    <reaction evidence="2">
        <text>a D-aminoacyl-tRNA + H2O = a tRNA + a D-alpha-amino acid + H(+)</text>
        <dbReference type="Rhea" id="RHEA:13953"/>
        <dbReference type="Rhea" id="RHEA-COMP:10123"/>
        <dbReference type="Rhea" id="RHEA-COMP:10124"/>
        <dbReference type="ChEBI" id="CHEBI:15377"/>
        <dbReference type="ChEBI" id="CHEBI:15378"/>
        <dbReference type="ChEBI" id="CHEBI:59871"/>
        <dbReference type="ChEBI" id="CHEBI:78442"/>
        <dbReference type="ChEBI" id="CHEBI:79333"/>
        <dbReference type="EC" id="3.1.1.96"/>
    </reaction>
</comment>
<feature type="short sequence motif" description="Gly-cisPro motif, important for rejection of L-amino acids" evidence="2">
    <location>
        <begin position="136"/>
        <end position="137"/>
    </location>
</feature>
<comment type="caution">
    <text evidence="3">The sequence shown here is derived from an EMBL/GenBank/DDBJ whole genome shotgun (WGS) entry which is preliminary data.</text>
</comment>
<sequence length="147" mass="16214">MIALLQRVRHSAVRVEGEIVGEIGVGLNVLLGIFKDDDEKDIALLVPKILQMRIFEDNEGKMNRSLLDMSGELLVISQFTLTANIKKGRRPSFDGAMPPERAKALYEEFILTCKAHTHVQSGVFGATMDVEIHNDGPVSIIVDSKAL</sequence>